<dbReference type="InterPro" id="IPR015803">
    <property type="entry name" value="Cys-tRNA-ligase"/>
</dbReference>
<comment type="caution">
    <text evidence="13">The sequence shown here is derived from an EMBL/GenBank/DDBJ whole genome shotgun (WGS) entry which is preliminary data.</text>
</comment>
<keyword evidence="6" id="KW-0862">Zinc</keyword>
<dbReference type="GO" id="GO:0004817">
    <property type="term" value="F:cysteine-tRNA ligase activity"/>
    <property type="evidence" value="ECO:0007669"/>
    <property type="project" value="UniProtKB-EC"/>
</dbReference>
<evidence type="ECO:0000256" key="6">
    <source>
        <dbReference type="ARBA" id="ARBA00022833"/>
    </source>
</evidence>
<dbReference type="STRING" id="1399860.A0A2C5XDY1"/>
<evidence type="ECO:0000256" key="4">
    <source>
        <dbReference type="ARBA" id="ARBA00022723"/>
    </source>
</evidence>
<dbReference type="Pfam" id="PF01406">
    <property type="entry name" value="tRNA-synt_1e"/>
    <property type="match status" value="1"/>
</dbReference>
<gene>
    <name evidence="13" type="ORF">CDD81_3813</name>
</gene>
<protein>
    <recommendedName>
        <fullName evidence="2">cysteine--tRNA ligase</fullName>
        <ecNumber evidence="2">6.1.1.16</ecNumber>
    </recommendedName>
    <alternativeName>
        <fullName evidence="10">Cysteinyl-tRNA synthetase</fullName>
    </alternativeName>
</protein>
<sequence>MRFPRFLCKPCKSVTTLRLYSQSPPSTASATIHPNYSAMEQLKIKNSLRVGDRNAVVPFVPIEPGKISWYACGPTVYDKSHLGHARNYVSTDIIRRILMHYFGYKVNFVMNITDVDDKIIVKARHERLLELCQQRRYSPEAMYMLGLKAFRYYAKTHLQPLSRGKGFFDETNYEERRKRTYGKVLRGKRHKGEGEPGEEEAKIKMHLANMDAASMALMTKTFFPGLNEVLKPFLELDQGNLLNPNDYSIFTKLTQNMEELFMRDMDRLNVLRPDSITRVSQYIPNIVAFVKRLVAKGFAYEAEGSVYFDIAAFENAGNKYARLRPENKHDSSLQDEGEGSLSHNLGGKKNPGDFALWKMSKEKEPGWRSPWGIGRPGWHIECSVMASDILGSRMDIHSGGIDLAFPHHDNELAQSEAYFCESGKGEHTWVNYFLHMGHLNISGFKMSKSLKNFQTIEDALNTTYTPRGLRIIFLMGKWNDAVEISPAMKKEADNWEATISVFMRTVKAKLADASLADGVASASLDDGVASASLADGVASASLDDGVASASLDDGVASASLDDGVASASLADGVESLSVSQQDESAAAMLAKLQEAKKAVETALCNSFDTPRVMRIILQLVSSANIYMSENSNLAPLETVARWITKMVGIFGLDSNARPPYDGLCWDSTIAQDDDVQNAVEPYVKMLGSVKSEVRRLRLQDEEIRALLAQTGQEEFKSVMATGTRDLEKLALPFVRIISRIRDRLRSLPSAGLNEKCDVLPLADCIRDKYMLNLGVQLVDQKQRELHALILFAPATELIATREAWEAREAENSTNKEEARLKAVQSAARRDAQRAIHPKDMFLTEVEYCEYDERGLPVEMTDGSLVTRKKKKQHLKLWRKQKELHSAWLAENRSIYSPEYKAFIQWTEKYAEVEDDEENRKFSK</sequence>
<evidence type="ECO:0000256" key="11">
    <source>
        <dbReference type="SAM" id="MobiDB-lite"/>
    </source>
</evidence>
<evidence type="ECO:0000256" key="5">
    <source>
        <dbReference type="ARBA" id="ARBA00022741"/>
    </source>
</evidence>
<dbReference type="InterPro" id="IPR024909">
    <property type="entry name" value="Cys-tRNA/MSH_ligase"/>
</dbReference>
<dbReference type="GO" id="GO:0006423">
    <property type="term" value="P:cysteinyl-tRNA aminoacylation"/>
    <property type="evidence" value="ECO:0007669"/>
    <property type="project" value="InterPro"/>
</dbReference>
<evidence type="ECO:0000256" key="2">
    <source>
        <dbReference type="ARBA" id="ARBA00012832"/>
    </source>
</evidence>
<dbReference type="InterPro" id="IPR009080">
    <property type="entry name" value="tRNAsynth_Ia_anticodon-bd"/>
</dbReference>
<dbReference type="EC" id="6.1.1.16" evidence="2"/>
<feature type="region of interest" description="Disordered" evidence="11">
    <location>
        <begin position="325"/>
        <end position="348"/>
    </location>
</feature>
<accession>A0A2C5XDY1</accession>
<dbReference type="SUPFAM" id="SSF52374">
    <property type="entry name" value="Nucleotidylyl transferase"/>
    <property type="match status" value="1"/>
</dbReference>
<keyword evidence="5" id="KW-0547">Nucleotide-binding</keyword>
<evidence type="ECO:0000256" key="3">
    <source>
        <dbReference type="ARBA" id="ARBA00022598"/>
    </source>
</evidence>
<dbReference type="NCBIfam" id="TIGR00435">
    <property type="entry name" value="cysS"/>
    <property type="match status" value="1"/>
</dbReference>
<dbReference type="InterPro" id="IPR014729">
    <property type="entry name" value="Rossmann-like_a/b/a_fold"/>
</dbReference>
<proteinExistence type="inferred from homology"/>
<keyword evidence="8" id="KW-0648">Protein biosynthesis</keyword>
<keyword evidence="3" id="KW-0436">Ligase</keyword>
<dbReference type="InterPro" id="IPR032678">
    <property type="entry name" value="tRNA-synt_1_cat_dom"/>
</dbReference>
<dbReference type="PANTHER" id="PTHR10890:SF3">
    <property type="entry name" value="CYSTEINE--TRNA LIGASE, CYTOPLASMIC"/>
    <property type="match status" value="1"/>
</dbReference>
<reference evidence="13 14" key="1">
    <citation type="submission" date="2017-06" db="EMBL/GenBank/DDBJ databases">
        <title>Ant-infecting Ophiocordyceps genomes reveal a high diversity of potential behavioral manipulation genes and a possible major role for enterotoxins.</title>
        <authorList>
            <person name="De Bekker C."/>
            <person name="Evans H.C."/>
            <person name="Brachmann A."/>
            <person name="Hughes D.P."/>
        </authorList>
    </citation>
    <scope>NUCLEOTIDE SEQUENCE [LARGE SCALE GENOMIC DNA]</scope>
    <source>
        <strain evidence="13 14">Map64</strain>
    </source>
</reference>
<dbReference type="PANTHER" id="PTHR10890">
    <property type="entry name" value="CYSTEINYL-TRNA SYNTHETASE"/>
    <property type="match status" value="1"/>
</dbReference>
<name>A0A2C5XDY1_9HYPO</name>
<keyword evidence="7" id="KW-0067">ATP-binding</keyword>
<dbReference type="SUPFAM" id="SSF47323">
    <property type="entry name" value="Anticodon-binding domain of a subclass of class I aminoacyl-tRNA synthetases"/>
    <property type="match status" value="1"/>
</dbReference>
<dbReference type="GO" id="GO:0005524">
    <property type="term" value="F:ATP binding"/>
    <property type="evidence" value="ECO:0007669"/>
    <property type="project" value="UniProtKB-KW"/>
</dbReference>
<dbReference type="PRINTS" id="PR00983">
    <property type="entry name" value="TRNASYNTHCYS"/>
</dbReference>
<evidence type="ECO:0000256" key="8">
    <source>
        <dbReference type="ARBA" id="ARBA00022917"/>
    </source>
</evidence>
<evidence type="ECO:0000256" key="9">
    <source>
        <dbReference type="ARBA" id="ARBA00023146"/>
    </source>
</evidence>
<organism evidence="13 14">
    <name type="scientific">Ophiocordyceps australis</name>
    <dbReference type="NCBI Taxonomy" id="1399860"/>
    <lineage>
        <taxon>Eukaryota</taxon>
        <taxon>Fungi</taxon>
        <taxon>Dikarya</taxon>
        <taxon>Ascomycota</taxon>
        <taxon>Pezizomycotina</taxon>
        <taxon>Sordariomycetes</taxon>
        <taxon>Hypocreomycetidae</taxon>
        <taxon>Hypocreales</taxon>
        <taxon>Ophiocordycipitaceae</taxon>
        <taxon>Ophiocordyceps</taxon>
    </lineage>
</organism>
<keyword evidence="14" id="KW-1185">Reference proteome</keyword>
<dbReference type="Gene3D" id="3.40.50.620">
    <property type="entry name" value="HUPs"/>
    <property type="match status" value="1"/>
</dbReference>
<keyword evidence="9" id="KW-0030">Aminoacyl-tRNA synthetase</keyword>
<dbReference type="CDD" id="cd00672">
    <property type="entry name" value="CysRS_core"/>
    <property type="match status" value="1"/>
</dbReference>
<evidence type="ECO:0000256" key="7">
    <source>
        <dbReference type="ARBA" id="ARBA00022840"/>
    </source>
</evidence>
<keyword evidence="4" id="KW-0479">Metal-binding</keyword>
<dbReference type="Proteomes" id="UP000226192">
    <property type="component" value="Unassembled WGS sequence"/>
</dbReference>
<feature type="domain" description="tRNA synthetases class I catalytic" evidence="12">
    <location>
        <begin position="59"/>
        <end position="486"/>
    </location>
</feature>
<comment type="cofactor">
    <cofactor evidence="1">
        <name>Zn(2+)</name>
        <dbReference type="ChEBI" id="CHEBI:29105"/>
    </cofactor>
</comment>
<dbReference type="EMBL" id="NJET01000242">
    <property type="protein sequence ID" value="PHH59088.1"/>
    <property type="molecule type" value="Genomic_DNA"/>
</dbReference>
<evidence type="ECO:0000259" key="12">
    <source>
        <dbReference type="Pfam" id="PF01406"/>
    </source>
</evidence>
<dbReference type="GO" id="GO:0046872">
    <property type="term" value="F:metal ion binding"/>
    <property type="evidence" value="ECO:0007669"/>
    <property type="project" value="UniProtKB-KW"/>
</dbReference>
<evidence type="ECO:0000313" key="13">
    <source>
        <dbReference type="EMBL" id="PHH59088.1"/>
    </source>
</evidence>
<dbReference type="AlphaFoldDB" id="A0A2C5XDY1"/>
<dbReference type="OrthoDB" id="438179at2759"/>
<dbReference type="HAMAP" id="MF_00041">
    <property type="entry name" value="Cys_tRNA_synth"/>
    <property type="match status" value="1"/>
</dbReference>
<evidence type="ECO:0000256" key="10">
    <source>
        <dbReference type="ARBA" id="ARBA00031499"/>
    </source>
</evidence>
<dbReference type="GO" id="GO:0005737">
    <property type="term" value="C:cytoplasm"/>
    <property type="evidence" value="ECO:0007669"/>
    <property type="project" value="TreeGrafter"/>
</dbReference>
<evidence type="ECO:0000313" key="14">
    <source>
        <dbReference type="Proteomes" id="UP000226192"/>
    </source>
</evidence>
<evidence type="ECO:0000256" key="1">
    <source>
        <dbReference type="ARBA" id="ARBA00001947"/>
    </source>
</evidence>